<protein>
    <submittedName>
        <fullName evidence="3">Uncharacterized protein</fullName>
    </submittedName>
</protein>
<reference evidence="3" key="1">
    <citation type="submission" date="2020-11" db="EMBL/GenBank/DDBJ databases">
        <authorList>
            <consortium name="DOE Joint Genome Institute"/>
            <person name="Ahrendt S."/>
            <person name="Riley R."/>
            <person name="Andreopoulos W."/>
            <person name="Labutti K."/>
            <person name="Pangilinan J."/>
            <person name="Ruiz-Duenas F.J."/>
            <person name="Barrasa J.M."/>
            <person name="Sanchez-Garcia M."/>
            <person name="Camarero S."/>
            <person name="Miyauchi S."/>
            <person name="Serrano A."/>
            <person name="Linde D."/>
            <person name="Babiker R."/>
            <person name="Drula E."/>
            <person name="Ayuso-Fernandez I."/>
            <person name="Pacheco R."/>
            <person name="Padilla G."/>
            <person name="Ferreira P."/>
            <person name="Barriuso J."/>
            <person name="Kellner H."/>
            <person name="Castanera R."/>
            <person name="Alfaro M."/>
            <person name="Ramirez L."/>
            <person name="Pisabarro A.G."/>
            <person name="Kuo A."/>
            <person name="Tritt A."/>
            <person name="Lipzen A."/>
            <person name="He G."/>
            <person name="Yan M."/>
            <person name="Ng V."/>
            <person name="Cullen D."/>
            <person name="Martin F."/>
            <person name="Rosso M.-N."/>
            <person name="Henrissat B."/>
            <person name="Hibbett D."/>
            <person name="Martinez A.T."/>
            <person name="Grigoriev I.V."/>
        </authorList>
    </citation>
    <scope>NUCLEOTIDE SEQUENCE</scope>
    <source>
        <strain evidence="3">CBS 247.69</strain>
    </source>
</reference>
<feature type="compositionally biased region" description="Basic and acidic residues" evidence="1">
    <location>
        <begin position="152"/>
        <end position="165"/>
    </location>
</feature>
<sequence>MARKKNSQKAAAARARAARAPASPNQPCDTDIDTEVLGMTLTSHSENVVQGLDNSDDECDWDGGINHTLSSDSEFCWTDSDESDDSKEFTELEGDALLDNINHLQAEVDLLSARTPYEQMTETVLTSKDWKKAESHRGLGYNGQSIRTHQQKAQEARKQAAEDASSKSASMMCNFFKPTPPKAPVSCTTEQGSSVPTTGRSEVSLGVEVFTRYDSDDSGTDGNLEAEVDNNPVPGEHCNARHQPATSLDDPVGGGPANFRTHNPPPLKRQKLDVPLLVQRQKAKDARRLELTKANKAITKLIKSKKSVFLAGKTGLQAYHAHAIKSYLHVVLDNGRKGIDTSERAAKAQGFSAKWGGRRVRSLLRFFILYHMTLLLLLSTDYLHMTSPSIYIHMFTCVVIILVIYPVA</sequence>
<keyword evidence="2" id="KW-0472">Membrane</keyword>
<evidence type="ECO:0000256" key="2">
    <source>
        <dbReference type="SAM" id="Phobius"/>
    </source>
</evidence>
<dbReference type="OrthoDB" id="3070271at2759"/>
<organism evidence="3 4">
    <name type="scientific">Collybia nuda</name>
    <dbReference type="NCBI Taxonomy" id="64659"/>
    <lineage>
        <taxon>Eukaryota</taxon>
        <taxon>Fungi</taxon>
        <taxon>Dikarya</taxon>
        <taxon>Basidiomycota</taxon>
        <taxon>Agaricomycotina</taxon>
        <taxon>Agaricomycetes</taxon>
        <taxon>Agaricomycetidae</taxon>
        <taxon>Agaricales</taxon>
        <taxon>Tricholomatineae</taxon>
        <taxon>Clitocybaceae</taxon>
        <taxon>Collybia</taxon>
    </lineage>
</organism>
<gene>
    <name evidence="3" type="ORF">BDZ94DRAFT_1327277</name>
</gene>
<dbReference type="Proteomes" id="UP000807353">
    <property type="component" value="Unassembled WGS sequence"/>
</dbReference>
<feature type="transmembrane region" description="Helical" evidence="2">
    <location>
        <begin position="390"/>
        <end position="407"/>
    </location>
</feature>
<feature type="region of interest" description="Disordered" evidence="1">
    <location>
        <begin position="136"/>
        <end position="165"/>
    </location>
</feature>
<proteinExistence type="predicted"/>
<keyword evidence="2" id="KW-1133">Transmembrane helix</keyword>
<evidence type="ECO:0000313" key="4">
    <source>
        <dbReference type="Proteomes" id="UP000807353"/>
    </source>
</evidence>
<keyword evidence="4" id="KW-1185">Reference proteome</keyword>
<dbReference type="AlphaFoldDB" id="A0A9P5XQS5"/>
<comment type="caution">
    <text evidence="3">The sequence shown here is derived from an EMBL/GenBank/DDBJ whole genome shotgun (WGS) entry which is preliminary data.</text>
</comment>
<dbReference type="EMBL" id="MU150483">
    <property type="protein sequence ID" value="KAF9455972.1"/>
    <property type="molecule type" value="Genomic_DNA"/>
</dbReference>
<keyword evidence="2" id="KW-0812">Transmembrane</keyword>
<accession>A0A9P5XQS5</accession>
<evidence type="ECO:0000256" key="1">
    <source>
        <dbReference type="SAM" id="MobiDB-lite"/>
    </source>
</evidence>
<evidence type="ECO:0000313" key="3">
    <source>
        <dbReference type="EMBL" id="KAF9455972.1"/>
    </source>
</evidence>
<name>A0A9P5XQS5_9AGAR</name>
<feature type="region of interest" description="Disordered" evidence="1">
    <location>
        <begin position="1"/>
        <end position="31"/>
    </location>
</feature>
<feature type="compositionally biased region" description="Low complexity" evidence="1">
    <location>
        <begin position="8"/>
        <end position="27"/>
    </location>
</feature>
<feature type="transmembrane region" description="Helical" evidence="2">
    <location>
        <begin position="363"/>
        <end position="384"/>
    </location>
</feature>